<feature type="domain" description="Cupin type-2" evidence="1">
    <location>
        <begin position="37"/>
        <end position="106"/>
    </location>
</feature>
<dbReference type="InterPro" id="IPR013096">
    <property type="entry name" value="Cupin_2"/>
</dbReference>
<dbReference type="RefSeq" id="WP_345924579.1">
    <property type="nucleotide sequence ID" value="NZ_JBDIVF010000001.1"/>
</dbReference>
<dbReference type="InterPro" id="IPR011051">
    <property type="entry name" value="RmlC_Cupin_sf"/>
</dbReference>
<dbReference type="InterPro" id="IPR052538">
    <property type="entry name" value="Flavonoid_dioxygenase-like"/>
</dbReference>
<reference evidence="2 3" key="1">
    <citation type="submission" date="2024-07" db="EMBL/GenBank/DDBJ databases">
        <title>Uliginosibacterium paludis KCTC:42655.</title>
        <authorList>
            <person name="Kim M.K."/>
        </authorList>
    </citation>
    <scope>NUCLEOTIDE SEQUENCE [LARGE SCALE GENOMIC DNA]</scope>
    <source>
        <strain evidence="2 3">KCTC 42655</strain>
    </source>
</reference>
<protein>
    <submittedName>
        <fullName evidence="2">Cupin domain-containing protein</fullName>
    </submittedName>
</protein>
<dbReference type="Pfam" id="PF07883">
    <property type="entry name" value="Cupin_2"/>
    <property type="match status" value="1"/>
</dbReference>
<dbReference type="SUPFAM" id="SSF51182">
    <property type="entry name" value="RmlC-like cupins"/>
    <property type="match status" value="1"/>
</dbReference>
<proteinExistence type="predicted"/>
<dbReference type="Proteomes" id="UP001548590">
    <property type="component" value="Unassembled WGS sequence"/>
</dbReference>
<comment type="caution">
    <text evidence="2">The sequence shown here is derived from an EMBL/GenBank/DDBJ whole genome shotgun (WGS) entry which is preliminary data.</text>
</comment>
<dbReference type="PANTHER" id="PTHR43346:SF1">
    <property type="entry name" value="QUERCETIN 2,3-DIOXYGENASE-RELATED"/>
    <property type="match status" value="1"/>
</dbReference>
<keyword evidence="3" id="KW-1185">Reference proteome</keyword>
<evidence type="ECO:0000259" key="1">
    <source>
        <dbReference type="Pfam" id="PF07883"/>
    </source>
</evidence>
<evidence type="ECO:0000313" key="3">
    <source>
        <dbReference type="Proteomes" id="UP001548590"/>
    </source>
</evidence>
<dbReference type="InterPro" id="IPR014710">
    <property type="entry name" value="RmlC-like_jellyroll"/>
</dbReference>
<gene>
    <name evidence="2" type="ORF">ABVT11_05705</name>
</gene>
<dbReference type="EMBL" id="JBEWLZ010000002">
    <property type="protein sequence ID" value="MET1489312.1"/>
    <property type="molecule type" value="Genomic_DNA"/>
</dbReference>
<dbReference type="PANTHER" id="PTHR43346">
    <property type="entry name" value="LIGAND BINDING DOMAIN PROTEIN, PUTATIVE (AFU_ORTHOLOGUE AFUA_6G14370)-RELATED"/>
    <property type="match status" value="1"/>
</dbReference>
<evidence type="ECO:0000313" key="2">
    <source>
        <dbReference type="EMBL" id="MET1489312.1"/>
    </source>
</evidence>
<dbReference type="Gene3D" id="2.60.120.10">
    <property type="entry name" value="Jelly Rolls"/>
    <property type="match status" value="1"/>
</dbReference>
<name>A0ABV2CND7_9RHOO</name>
<organism evidence="2 3">
    <name type="scientific">Uliginosibacterium paludis</name>
    <dbReference type="NCBI Taxonomy" id="1615952"/>
    <lineage>
        <taxon>Bacteria</taxon>
        <taxon>Pseudomonadati</taxon>
        <taxon>Pseudomonadota</taxon>
        <taxon>Betaproteobacteria</taxon>
        <taxon>Rhodocyclales</taxon>
        <taxon>Zoogloeaceae</taxon>
        <taxon>Uliginosibacterium</taxon>
    </lineage>
</organism>
<accession>A0ABV2CND7</accession>
<sequence length="121" mass="13137">MEFLSAEQFKVLSNPGVVSTQLLSPHNSLSERVTLTRVVVAPGAVQKRHTHSSSEQIWIALEGCGSLLLADEQTQPITAGDVARFADGEVHGFINDSEADFVYLSVTSPPINFSYAYKQEG</sequence>